<dbReference type="Pfam" id="PF04854">
    <property type="entry name" value="DUF624"/>
    <property type="match status" value="1"/>
</dbReference>
<evidence type="ECO:0000313" key="3">
    <source>
        <dbReference type="EMBL" id="KAA8818018.1"/>
    </source>
</evidence>
<feature type="transmembrane region" description="Helical" evidence="2">
    <location>
        <begin position="12"/>
        <end position="39"/>
    </location>
</feature>
<keyword evidence="2" id="KW-0472">Membrane</keyword>
<dbReference type="InterPro" id="IPR006938">
    <property type="entry name" value="DUF624"/>
</dbReference>
<feature type="transmembrane region" description="Helical" evidence="2">
    <location>
        <begin position="114"/>
        <end position="135"/>
    </location>
</feature>
<feature type="transmembrane region" description="Helical" evidence="2">
    <location>
        <begin position="181"/>
        <end position="202"/>
    </location>
</feature>
<evidence type="ECO:0000313" key="5">
    <source>
        <dbReference type="Proteomes" id="UP000345527"/>
    </source>
</evidence>
<accession>A0A5J5DSX2</accession>
<dbReference type="EMBL" id="RZNZ01000017">
    <property type="protein sequence ID" value="KAA8818018.1"/>
    <property type="molecule type" value="Genomic_DNA"/>
</dbReference>
<feature type="compositionally biased region" description="Low complexity" evidence="1">
    <location>
        <begin position="226"/>
        <end position="242"/>
    </location>
</feature>
<evidence type="ECO:0000313" key="6">
    <source>
        <dbReference type="Proteomes" id="UP000374630"/>
    </source>
</evidence>
<evidence type="ECO:0000313" key="4">
    <source>
        <dbReference type="EMBL" id="KAA8822330.1"/>
    </source>
</evidence>
<keyword evidence="6" id="KW-1185">Reference proteome</keyword>
<feature type="compositionally biased region" description="Basic and acidic residues" evidence="1">
    <location>
        <begin position="244"/>
        <end position="253"/>
    </location>
</feature>
<dbReference type="Proteomes" id="UP000345527">
    <property type="component" value="Unassembled WGS sequence"/>
</dbReference>
<feature type="transmembrane region" description="Helical" evidence="2">
    <location>
        <begin position="84"/>
        <end position="102"/>
    </location>
</feature>
<keyword evidence="2" id="KW-1133">Transmembrane helix</keyword>
<gene>
    <name evidence="4" type="ORF">EM848_08990</name>
    <name evidence="3" type="ORF">EMO90_10465</name>
</gene>
<dbReference type="RefSeq" id="WP_150354594.1">
    <property type="nucleotide sequence ID" value="NZ_JAFEJW010000012.1"/>
</dbReference>
<dbReference type="EMBL" id="RZOA01000018">
    <property type="protein sequence ID" value="KAA8822330.1"/>
    <property type="molecule type" value="Genomic_DNA"/>
</dbReference>
<dbReference type="AlphaFoldDB" id="A0A5J5DSX2"/>
<dbReference type="OrthoDB" id="3236392at2"/>
<proteinExistence type="predicted"/>
<comment type="caution">
    <text evidence="4">The sequence shown here is derived from an EMBL/GenBank/DDBJ whole genome shotgun (WGS) entry which is preliminary data.</text>
</comment>
<feature type="transmembrane region" description="Helical" evidence="2">
    <location>
        <begin position="155"/>
        <end position="176"/>
    </location>
</feature>
<dbReference type="Proteomes" id="UP000374630">
    <property type="component" value="Unassembled WGS sequence"/>
</dbReference>
<evidence type="ECO:0000256" key="2">
    <source>
        <dbReference type="SAM" id="Phobius"/>
    </source>
</evidence>
<feature type="region of interest" description="Disordered" evidence="1">
    <location>
        <begin position="220"/>
        <end position="253"/>
    </location>
</feature>
<organism evidence="4 5">
    <name type="scientific">Bifidobacterium vespertilionis</name>
    <dbReference type="NCBI Taxonomy" id="2562524"/>
    <lineage>
        <taxon>Bacteria</taxon>
        <taxon>Bacillati</taxon>
        <taxon>Actinomycetota</taxon>
        <taxon>Actinomycetes</taxon>
        <taxon>Bifidobacteriales</taxon>
        <taxon>Bifidobacteriaceae</taxon>
        <taxon>Bifidobacterium</taxon>
    </lineage>
</organism>
<keyword evidence="2" id="KW-0812">Transmembrane</keyword>
<evidence type="ECO:0000256" key="1">
    <source>
        <dbReference type="SAM" id="MobiDB-lite"/>
    </source>
</evidence>
<sequence>MKGFALKYEFVCRVILMIFIVNVAFIVHTVMGLVVAGLFPSIAATYSTYRTWLLDVDDRSWTVRRTWVTFHRAWKDELVQANVFGWPQFLIWALIIWEYWLVQNNDMGRIGYAVSGVLLLLNLIYGLFVFMSWAIRANFDEGFMWTLRTSLSMVIARPMCSLMVFCLFLLTVWAYWQWPGLLMTFGVGVPVFATMMAIYSWGRLPGMDVHVLEPNEKDLKARQSEAETAAGSGSMAGSQGAAPERFDRSSLRK</sequence>
<protein>
    <submittedName>
        <fullName evidence="4">DUF624 domain-containing protein</fullName>
    </submittedName>
</protein>
<name>A0A5J5DSX2_9BIFI</name>
<reference evidence="5 6" key="1">
    <citation type="journal article" date="2019" name="Syst. Appl. Microbiol.">
        <title>Characterization of Bifidobacterium species in feaces of the Egyptian fruit bat: Description of B. vespertilionis sp. nov. and B. rousetti sp. nov.</title>
        <authorList>
            <person name="Modesto M."/>
            <person name="Satti M."/>
            <person name="Watanabe K."/>
            <person name="Puglisi E."/>
            <person name="Morelli L."/>
            <person name="Huang C.-H."/>
            <person name="Liou J.-S."/>
            <person name="Miyashita M."/>
            <person name="Tamura T."/>
            <person name="Saito S."/>
            <person name="Mori K."/>
            <person name="Huang L."/>
            <person name="Sciavilla P."/>
            <person name="Sandri C."/>
            <person name="Spiezio C."/>
            <person name="Vitali F."/>
            <person name="Cavalieri D."/>
            <person name="Perpetuini G."/>
            <person name="Tofalo R."/>
            <person name="Bonetti A."/>
            <person name="Arita M."/>
            <person name="Mattarelli P."/>
        </authorList>
    </citation>
    <scope>NUCLEOTIDE SEQUENCE [LARGE SCALE GENOMIC DNA]</scope>
    <source>
        <strain evidence="3 6">RST16</strain>
        <strain evidence="4 5">RST8</strain>
    </source>
</reference>